<sequence>MYEMLTRLVGKEQIICEQYHTTLLNRDPRTLANRSAPQPHKLRRTGPQAAPPATCNSRTPANSSCLELRSTRRTNSAPPLEFLHRSGGLDSSFGGLELRRRESLQIRRTGPPLFLFSIPITSSSSGQDTRGGGL</sequence>
<gene>
    <name evidence="2" type="ORF">LIER_08860</name>
</gene>
<name>A0AAV3PEH2_LITER</name>
<evidence type="ECO:0000256" key="1">
    <source>
        <dbReference type="SAM" id="MobiDB-lite"/>
    </source>
</evidence>
<evidence type="ECO:0000313" key="2">
    <source>
        <dbReference type="EMBL" id="GAA0149760.1"/>
    </source>
</evidence>
<keyword evidence="3" id="KW-1185">Reference proteome</keyword>
<dbReference type="Proteomes" id="UP001454036">
    <property type="component" value="Unassembled WGS sequence"/>
</dbReference>
<comment type="caution">
    <text evidence="2">The sequence shown here is derived from an EMBL/GenBank/DDBJ whole genome shotgun (WGS) entry which is preliminary data.</text>
</comment>
<accession>A0AAV3PEH2</accession>
<feature type="region of interest" description="Disordered" evidence="1">
    <location>
        <begin position="27"/>
        <end position="94"/>
    </location>
</feature>
<dbReference type="EMBL" id="BAABME010001463">
    <property type="protein sequence ID" value="GAA0149760.1"/>
    <property type="molecule type" value="Genomic_DNA"/>
</dbReference>
<reference evidence="2 3" key="1">
    <citation type="submission" date="2024-01" db="EMBL/GenBank/DDBJ databases">
        <title>The complete chloroplast genome sequence of Lithospermum erythrorhizon: insights into the phylogenetic relationship among Boraginaceae species and the maternal lineages of purple gromwells.</title>
        <authorList>
            <person name="Okada T."/>
            <person name="Watanabe K."/>
        </authorList>
    </citation>
    <scope>NUCLEOTIDE SEQUENCE [LARGE SCALE GENOMIC DNA]</scope>
</reference>
<proteinExistence type="predicted"/>
<dbReference type="AlphaFoldDB" id="A0AAV3PEH2"/>
<feature type="compositionally biased region" description="Polar residues" evidence="1">
    <location>
        <begin position="54"/>
        <end position="65"/>
    </location>
</feature>
<protein>
    <submittedName>
        <fullName evidence="2">Uncharacterized protein</fullName>
    </submittedName>
</protein>
<organism evidence="2 3">
    <name type="scientific">Lithospermum erythrorhizon</name>
    <name type="common">Purple gromwell</name>
    <name type="synonym">Lithospermum officinale var. erythrorhizon</name>
    <dbReference type="NCBI Taxonomy" id="34254"/>
    <lineage>
        <taxon>Eukaryota</taxon>
        <taxon>Viridiplantae</taxon>
        <taxon>Streptophyta</taxon>
        <taxon>Embryophyta</taxon>
        <taxon>Tracheophyta</taxon>
        <taxon>Spermatophyta</taxon>
        <taxon>Magnoliopsida</taxon>
        <taxon>eudicotyledons</taxon>
        <taxon>Gunneridae</taxon>
        <taxon>Pentapetalae</taxon>
        <taxon>asterids</taxon>
        <taxon>lamiids</taxon>
        <taxon>Boraginales</taxon>
        <taxon>Boraginaceae</taxon>
        <taxon>Boraginoideae</taxon>
        <taxon>Lithospermeae</taxon>
        <taxon>Lithospermum</taxon>
    </lineage>
</organism>
<evidence type="ECO:0000313" key="3">
    <source>
        <dbReference type="Proteomes" id="UP001454036"/>
    </source>
</evidence>